<dbReference type="Pfam" id="PF09594">
    <property type="entry name" value="GT87"/>
    <property type="match status" value="1"/>
</dbReference>
<keyword evidence="4 9" id="KW-0812">Transmembrane</keyword>
<accession>A0A8J7KV74</accession>
<keyword evidence="5 9" id="KW-1133">Transmembrane helix</keyword>
<dbReference type="GO" id="GO:0016758">
    <property type="term" value="F:hexosyltransferase activity"/>
    <property type="evidence" value="ECO:0007669"/>
    <property type="project" value="InterPro"/>
</dbReference>
<dbReference type="GO" id="GO:0005886">
    <property type="term" value="C:plasma membrane"/>
    <property type="evidence" value="ECO:0007669"/>
    <property type="project" value="UniProtKB-SubCell"/>
</dbReference>
<dbReference type="EMBL" id="JADOUF010000001">
    <property type="protein sequence ID" value="MBG6134942.1"/>
    <property type="molecule type" value="Genomic_DNA"/>
</dbReference>
<evidence type="ECO:0000256" key="3">
    <source>
        <dbReference type="ARBA" id="ARBA00022679"/>
    </source>
</evidence>
<evidence type="ECO:0008006" key="12">
    <source>
        <dbReference type="Google" id="ProtNLM"/>
    </source>
</evidence>
<proteinExistence type="inferred from homology"/>
<evidence type="ECO:0000256" key="9">
    <source>
        <dbReference type="SAM" id="Phobius"/>
    </source>
</evidence>
<evidence type="ECO:0000256" key="6">
    <source>
        <dbReference type="ARBA" id="ARBA00023136"/>
    </source>
</evidence>
<evidence type="ECO:0000256" key="7">
    <source>
        <dbReference type="ARBA" id="ARBA00024033"/>
    </source>
</evidence>
<evidence type="ECO:0000256" key="1">
    <source>
        <dbReference type="ARBA" id="ARBA00004651"/>
    </source>
</evidence>
<dbReference type="AlphaFoldDB" id="A0A8J7KV74"/>
<comment type="similarity">
    <text evidence="7">Belongs to the glycosyltransferase 87 family.</text>
</comment>
<evidence type="ECO:0000256" key="2">
    <source>
        <dbReference type="ARBA" id="ARBA00022475"/>
    </source>
</evidence>
<feature type="transmembrane region" description="Helical" evidence="9">
    <location>
        <begin position="52"/>
        <end position="71"/>
    </location>
</feature>
<feature type="transmembrane region" description="Helical" evidence="9">
    <location>
        <begin position="20"/>
        <end position="40"/>
    </location>
</feature>
<keyword evidence="2" id="KW-1003">Cell membrane</keyword>
<organism evidence="10 11">
    <name type="scientific">Longispora fulva</name>
    <dbReference type="NCBI Taxonomy" id="619741"/>
    <lineage>
        <taxon>Bacteria</taxon>
        <taxon>Bacillati</taxon>
        <taxon>Actinomycetota</taxon>
        <taxon>Actinomycetes</taxon>
        <taxon>Micromonosporales</taxon>
        <taxon>Micromonosporaceae</taxon>
        <taxon>Longispora</taxon>
    </lineage>
</organism>
<feature type="transmembrane region" description="Helical" evidence="9">
    <location>
        <begin position="265"/>
        <end position="286"/>
    </location>
</feature>
<keyword evidence="3" id="KW-0808">Transferase</keyword>
<feature type="transmembrane region" description="Helical" evidence="9">
    <location>
        <begin position="298"/>
        <end position="328"/>
    </location>
</feature>
<feature type="transmembrane region" description="Helical" evidence="9">
    <location>
        <begin position="386"/>
        <end position="407"/>
    </location>
</feature>
<reference evidence="10" key="1">
    <citation type="submission" date="2020-11" db="EMBL/GenBank/DDBJ databases">
        <title>Sequencing the genomes of 1000 actinobacteria strains.</title>
        <authorList>
            <person name="Klenk H.-P."/>
        </authorList>
    </citation>
    <scope>NUCLEOTIDE SEQUENCE</scope>
    <source>
        <strain evidence="10">DSM 45356</strain>
    </source>
</reference>
<dbReference type="Proteomes" id="UP000622552">
    <property type="component" value="Unassembled WGS sequence"/>
</dbReference>
<evidence type="ECO:0000256" key="4">
    <source>
        <dbReference type="ARBA" id="ARBA00022692"/>
    </source>
</evidence>
<feature type="region of interest" description="Disordered" evidence="8">
    <location>
        <begin position="459"/>
        <end position="500"/>
    </location>
</feature>
<evidence type="ECO:0000256" key="8">
    <source>
        <dbReference type="SAM" id="MobiDB-lite"/>
    </source>
</evidence>
<name>A0A8J7KV74_9ACTN</name>
<dbReference type="InterPro" id="IPR018584">
    <property type="entry name" value="GT87"/>
</dbReference>
<keyword evidence="11" id="KW-1185">Reference proteome</keyword>
<sequence>MGETAVGSGPQEAPAGGAAWARTLGTAGAVGVLCVLTALVTSSPRWVDQTGLVALTGGSWLVFGLAAWLVRGVPTRPAVALILLSGLVLPVLAALGPPRSSDDLYRYVWDGRVQAAGVDPYRYPPADPALAGLRDGFLWPATGPWCVPGGCTLINRPAVHTIYPPAAEAYFLAVHALAPAGSRTRPIQLAGALAAFATTVLLVSALPTVRRTRAGPGPDLRLAALWAWCPTVVLEAGNNAHVDVVAAFVAGAALLVLARARTRRGSFWGGVLLGLAVAVKLTPALLGPTVLRRRPVLVAVGAAGAVAAVYLPHVLAVGAGVLGYIPGYLTEEGYANGSRFALLTTVLPGSWATPVAALLLAGAAVWTMSRSDPDRPWDAAVRLVGAALLVTTPGYSWYAILLVLLVALSGRAEWLAVALAGQLALHAPDLHLAPAPAQRLGYGAALLTVLAVGVARRRGLGRAPRPAPERDRATGGPPPEEAPGGAEHGKDRRVPGEVSP</sequence>
<evidence type="ECO:0000256" key="5">
    <source>
        <dbReference type="ARBA" id="ARBA00022989"/>
    </source>
</evidence>
<dbReference type="RefSeq" id="WP_197002120.1">
    <property type="nucleotide sequence ID" value="NZ_BONS01000004.1"/>
</dbReference>
<protein>
    <recommendedName>
        <fullName evidence="12">DUF2029 domain-containing protein</fullName>
    </recommendedName>
</protein>
<comment type="subcellular location">
    <subcellularLocation>
        <location evidence="1">Cell membrane</location>
        <topology evidence="1">Multi-pass membrane protein</topology>
    </subcellularLocation>
</comment>
<comment type="caution">
    <text evidence="10">The sequence shown here is derived from an EMBL/GenBank/DDBJ whole genome shotgun (WGS) entry which is preliminary data.</text>
</comment>
<feature type="transmembrane region" description="Helical" evidence="9">
    <location>
        <begin position="340"/>
        <end position="366"/>
    </location>
</feature>
<feature type="transmembrane region" description="Helical" evidence="9">
    <location>
        <begin position="240"/>
        <end position="258"/>
    </location>
</feature>
<gene>
    <name evidence="10" type="ORF">IW245_001136</name>
</gene>
<feature type="compositionally biased region" description="Basic and acidic residues" evidence="8">
    <location>
        <begin position="487"/>
        <end position="500"/>
    </location>
</feature>
<keyword evidence="6 9" id="KW-0472">Membrane</keyword>
<feature type="transmembrane region" description="Helical" evidence="9">
    <location>
        <begin position="77"/>
        <end position="96"/>
    </location>
</feature>
<feature type="transmembrane region" description="Helical" evidence="9">
    <location>
        <begin position="189"/>
        <end position="209"/>
    </location>
</feature>
<evidence type="ECO:0000313" key="10">
    <source>
        <dbReference type="EMBL" id="MBG6134942.1"/>
    </source>
</evidence>
<evidence type="ECO:0000313" key="11">
    <source>
        <dbReference type="Proteomes" id="UP000622552"/>
    </source>
</evidence>